<dbReference type="Gene3D" id="1.25.40.10">
    <property type="entry name" value="Tetratricopeptide repeat domain"/>
    <property type="match status" value="2"/>
</dbReference>
<gene>
    <name evidence="5" type="ORF">ORPV_660</name>
</gene>
<dbReference type="KEGG" id="vg:35382472"/>
<organism evidence="5">
    <name type="scientific">Orpheovirus IHUMI-LCC2</name>
    <dbReference type="NCBI Taxonomy" id="2023057"/>
    <lineage>
        <taxon>Viruses</taxon>
        <taxon>Varidnaviria</taxon>
        <taxon>Bamfordvirae</taxon>
        <taxon>Nucleocytoviricota</taxon>
        <taxon>Megaviricetes</taxon>
        <taxon>Pimascovirales</taxon>
        <taxon>Ocovirineae</taxon>
        <taxon>Orpheoviridae</taxon>
        <taxon>Alphaorpheovirus</taxon>
        <taxon>Alphaorpheovirus massiliense</taxon>
    </lineage>
</organism>
<dbReference type="EMBL" id="LT906555">
    <property type="protein sequence ID" value="SNW62564.1"/>
    <property type="molecule type" value="Genomic_DNA"/>
</dbReference>
<evidence type="ECO:0000313" key="6">
    <source>
        <dbReference type="Proteomes" id="UP000236316"/>
    </source>
</evidence>
<evidence type="ECO:0000259" key="4">
    <source>
        <dbReference type="PROSITE" id="PS50089"/>
    </source>
</evidence>
<evidence type="ECO:0000313" key="5">
    <source>
        <dbReference type="EMBL" id="SNW62564.1"/>
    </source>
</evidence>
<keyword evidence="3" id="KW-0862">Zinc</keyword>
<dbReference type="InterPro" id="IPR001841">
    <property type="entry name" value="Znf_RING"/>
</dbReference>
<dbReference type="SMART" id="SM00028">
    <property type="entry name" value="TPR"/>
    <property type="match status" value="6"/>
</dbReference>
<feature type="domain" description="RING-type" evidence="4">
    <location>
        <begin position="21"/>
        <end position="60"/>
    </location>
</feature>
<dbReference type="GeneID" id="35382472"/>
<name>A0A2I2L4V8_9VIRU</name>
<dbReference type="PROSITE" id="PS50089">
    <property type="entry name" value="ZF_RING_2"/>
    <property type="match status" value="1"/>
</dbReference>
<keyword evidence="6" id="KW-1185">Reference proteome</keyword>
<dbReference type="SUPFAM" id="SSF48452">
    <property type="entry name" value="TPR-like"/>
    <property type="match status" value="1"/>
</dbReference>
<dbReference type="Pfam" id="PF13639">
    <property type="entry name" value="zf-RING_2"/>
    <property type="match status" value="1"/>
</dbReference>
<sequence length="508" mass="58916">MEDRSYANEKLPEFLQSFTECKICYGTLRLSMECLNCNNLYCKECITQWTVNNNKCPFCRKSIVDKLRENIPIQRIADQTPMTCPFKSKGCKLCPAFKDYESHTLNCEYKNRIEMEMEIETKIPFKDIYNKIKDGTIYGENIKKVVDSLVPNNAEEEILYYFIQNYVQLGKNVQLASHNYKQLLGKIRQDYGENNEHYMECLDILAKVEKKLGNYEIAMGYITKIIKIIRDSSADSRKDINSYLVQLADIKRKNCDLEGAEVDYISCIPYIKDNKEFMNVYRGLGIIHKKKFNYDKALECYVKVLDKNLYGGEFGRGDLAIIYIDVGDIYRKKEMHKDAIGYYELAYKNLLEAGLDMNLDAVDLYNSWAQSLINMNEIQRCEGLVDKAINILKDYKNHYKSGLTLSIVGDLCAMKGQYDEALDKYKEAIGVTIASLGEDHIEVADVRMKYIEAVIKRQTETRVKSNLSGILEELDIVQKIYEKVFDSQHYKIEKCQTYKYLINEGIVA</sequence>
<reference evidence="5" key="1">
    <citation type="submission" date="2017-08" db="EMBL/GenBank/DDBJ databases">
        <authorList>
            <consortium name="Urmite Genomes"/>
        </authorList>
    </citation>
    <scope>NUCLEOTIDE SEQUENCE [LARGE SCALE GENOMIC DNA]</scope>
    <source>
        <strain evidence="5">IHUMI-LCC2</strain>
    </source>
</reference>
<dbReference type="InterPro" id="IPR019734">
    <property type="entry name" value="TPR_rpt"/>
</dbReference>
<dbReference type="RefSeq" id="YP_009448866.1">
    <property type="nucleotide sequence ID" value="NC_036594.1"/>
</dbReference>
<protein>
    <submittedName>
        <fullName evidence="5">Tetratricopeptide repeat protein</fullName>
    </submittedName>
</protein>
<keyword evidence="1" id="KW-0677">Repeat</keyword>
<evidence type="ECO:0000256" key="1">
    <source>
        <dbReference type="ARBA" id="ARBA00022737"/>
    </source>
</evidence>
<dbReference type="SMART" id="SM00184">
    <property type="entry name" value="RING"/>
    <property type="match status" value="1"/>
</dbReference>
<dbReference type="PANTHER" id="PTHR45641:SF19">
    <property type="entry name" value="NEPHROCYSTIN-3"/>
    <property type="match status" value="1"/>
</dbReference>
<dbReference type="OrthoDB" id="15891at10239"/>
<keyword evidence="3" id="KW-0863">Zinc-finger</keyword>
<proteinExistence type="predicted"/>
<dbReference type="SUPFAM" id="SSF57850">
    <property type="entry name" value="RING/U-box"/>
    <property type="match status" value="1"/>
</dbReference>
<dbReference type="Proteomes" id="UP000236316">
    <property type="component" value="Segment"/>
</dbReference>
<evidence type="ECO:0000256" key="2">
    <source>
        <dbReference type="ARBA" id="ARBA00022803"/>
    </source>
</evidence>
<dbReference type="Gene3D" id="3.30.40.10">
    <property type="entry name" value="Zinc/RING finger domain, C3HC4 (zinc finger)"/>
    <property type="match status" value="1"/>
</dbReference>
<dbReference type="GO" id="GO:0008270">
    <property type="term" value="F:zinc ion binding"/>
    <property type="evidence" value="ECO:0007669"/>
    <property type="project" value="UniProtKB-KW"/>
</dbReference>
<dbReference type="InterPro" id="IPR013083">
    <property type="entry name" value="Znf_RING/FYVE/PHD"/>
</dbReference>
<dbReference type="InterPro" id="IPR011990">
    <property type="entry name" value="TPR-like_helical_dom_sf"/>
</dbReference>
<dbReference type="PANTHER" id="PTHR45641">
    <property type="entry name" value="TETRATRICOPEPTIDE REPEAT PROTEIN (AFU_ORTHOLOGUE AFUA_6G03870)"/>
    <property type="match status" value="1"/>
</dbReference>
<keyword evidence="2" id="KW-0802">TPR repeat</keyword>
<accession>A0A2I2L4V8</accession>
<keyword evidence="3" id="KW-0479">Metal-binding</keyword>
<evidence type="ECO:0000256" key="3">
    <source>
        <dbReference type="PROSITE-ProRule" id="PRU00175"/>
    </source>
</evidence>